<sequence length="868" mass="96837">MTTPSPHSYQVWPGEAYPLGSTYDGAGTNFAIFSDVAEKVELCLIDREDNEVRINLEEVDAHVWHCYLPGVQPGQRYGYRVHGPYDPPNGKRCDPNKLLVDPYARAFDGEFDGDPSLFSYDIFDDEPGGGRNTDDSLGHTMKSVVINPFFDWGSDHAPRIPYHETVIYETHVKGMTATHPDVPSNLRGTYAGLAHPAVISYLQDLGVTTVELMPVHQFLQDDRLRDLGLRNYWGYNTFGFFAPQQDYAAARRPGGAVSEFKGMVRAYHEAGMEVILDVVYNHTAEGNHLGPTIAFRGIDNESYYRLVDDDPYHYMDYTGTGNSLNVRDPHSLQLIMDSLRYWVTEMHVDGFRFDLASTLAREFNDVDRLATFFDLVQQDPVVSQVKLIAEPWDVGEDGYQVGNFPPLWTEWNGKYRDTVRDFWRGEPATLGEFASRLTGSSDLYANNGRRPTASINFITAHDGFTLNDLVSYNEKHNEANGEDNNDGESHNRSWNHGEEGPTDNTDIISLRAQQRRNFLTTLLLSQGTPMISHGDEIARTQNGNNNVYCQDNELAWMDWDLLQENSALHAFTRRLINIRSRHPVFRRRRFLAGGPLGSDVRDRDIAWLVPSGKLMTQDDWDFAFGKALMVYLNGTAIVEPDKRGQKIEDDSFILMFNAHYEEIEFSLPPKSFGVRWQLIIDTTEDIGFPLEASIIEAKGTITVPARSTMVLKQIEPPSYEELDAEIAAAQGDVEKETVSYDEVSPQAAAADTEDPDTTEKELTVSTDNPTDKEFPVSTNAPAEGQDPRVENPGTGDGEFPVSPDAPAEGADDPAVVEDDPDETEEAELPVSSDTPAEGEEPAADDADDEGGELPASTDAPAEGEDDDR</sequence>
<accession>M1MYQ5</accession>
<keyword evidence="3" id="KW-0326">Glycosidase</keyword>
<dbReference type="InterPro" id="IPR006047">
    <property type="entry name" value="GH13_cat_dom"/>
</dbReference>
<feature type="region of interest" description="Disordered" evidence="4">
    <location>
        <begin position="476"/>
        <end position="504"/>
    </location>
</feature>
<dbReference type="InterPro" id="IPR004193">
    <property type="entry name" value="Glyco_hydro_13_N"/>
</dbReference>
<dbReference type="HOGENOM" id="CLU_011725_1_1_11"/>
<dbReference type="GO" id="GO:0005980">
    <property type="term" value="P:glycogen catabolic process"/>
    <property type="evidence" value="ECO:0007669"/>
    <property type="project" value="InterPro"/>
</dbReference>
<name>M1MYQ5_9CORY</name>
<evidence type="ECO:0000313" key="7">
    <source>
        <dbReference type="Proteomes" id="UP000011723"/>
    </source>
</evidence>
<dbReference type="Pfam" id="PF02922">
    <property type="entry name" value="CBM_48"/>
    <property type="match status" value="1"/>
</dbReference>
<feature type="compositionally biased region" description="Acidic residues" evidence="4">
    <location>
        <begin position="809"/>
        <end position="827"/>
    </location>
</feature>
<evidence type="ECO:0000256" key="2">
    <source>
        <dbReference type="ARBA" id="ARBA00022801"/>
    </source>
</evidence>
<keyword evidence="2" id="KW-0378">Hydrolase</keyword>
<dbReference type="Gene3D" id="2.60.40.10">
    <property type="entry name" value="Immunoglobulins"/>
    <property type="match status" value="1"/>
</dbReference>
<dbReference type="InterPro" id="IPR011837">
    <property type="entry name" value="Glycogen_debranch_GlgX"/>
</dbReference>
<dbReference type="PANTHER" id="PTHR43002">
    <property type="entry name" value="GLYCOGEN DEBRANCHING ENZYME"/>
    <property type="match status" value="1"/>
</dbReference>
<feature type="compositionally biased region" description="Basic and acidic residues" evidence="4">
    <location>
        <begin position="487"/>
        <end position="499"/>
    </location>
</feature>
<evidence type="ECO:0000256" key="1">
    <source>
        <dbReference type="ARBA" id="ARBA00008061"/>
    </source>
</evidence>
<dbReference type="SMART" id="SM00642">
    <property type="entry name" value="Aamy"/>
    <property type="match status" value="1"/>
</dbReference>
<dbReference type="Proteomes" id="UP000011723">
    <property type="component" value="Chromosome"/>
</dbReference>
<dbReference type="GO" id="GO:0004135">
    <property type="term" value="F:amylo-alpha-1,6-glucosidase activity"/>
    <property type="evidence" value="ECO:0007669"/>
    <property type="project" value="InterPro"/>
</dbReference>
<comment type="similarity">
    <text evidence="1">Belongs to the glycosyl hydrolase 13 family.</text>
</comment>
<reference evidence="6 7" key="1">
    <citation type="journal article" date="2012" name="Stand. Genomic Sci.">
        <title>Genome sequence of the halotolerant bacterium Corynebacterium halotolerans type strain YIM 70093(T) (= DSM 44683(T)).</title>
        <authorList>
            <person name="Ruckert C."/>
            <person name="Albersmeier A."/>
            <person name="Al-Dilaimi A."/>
            <person name="Niehaus K."/>
            <person name="Szczepanowski R."/>
            <person name="Kalinowski J."/>
        </authorList>
    </citation>
    <scope>NUCLEOTIDE SEQUENCE [LARGE SCALE GENOMIC DNA]</scope>
    <source>
        <strain evidence="6">YIM 70093</strain>
    </source>
</reference>
<dbReference type="STRING" id="1121362.A605_09235"/>
<dbReference type="eggNOG" id="COG1523">
    <property type="taxonomic scope" value="Bacteria"/>
</dbReference>
<feature type="domain" description="Glycosyl hydrolase family 13 catalytic" evidence="5">
    <location>
        <begin position="169"/>
        <end position="579"/>
    </location>
</feature>
<dbReference type="CDD" id="cd02856">
    <property type="entry name" value="E_set_GDE_Isoamylase_N"/>
    <property type="match status" value="1"/>
</dbReference>
<proteinExistence type="inferred from homology"/>
<feature type="compositionally biased region" description="Acidic residues" evidence="4">
    <location>
        <begin position="836"/>
        <end position="851"/>
    </location>
</feature>
<dbReference type="NCBIfam" id="TIGR02100">
    <property type="entry name" value="glgX_debranch"/>
    <property type="match status" value="1"/>
</dbReference>
<dbReference type="SUPFAM" id="SSF51011">
    <property type="entry name" value="Glycosyl hydrolase domain"/>
    <property type="match status" value="1"/>
</dbReference>
<evidence type="ECO:0000259" key="5">
    <source>
        <dbReference type="SMART" id="SM00642"/>
    </source>
</evidence>
<dbReference type="InterPro" id="IPR017853">
    <property type="entry name" value="GH"/>
</dbReference>
<evidence type="ECO:0000313" key="6">
    <source>
        <dbReference type="EMBL" id="AGF72849.1"/>
    </source>
</evidence>
<protein>
    <submittedName>
        <fullName evidence="6">Glycogen debranching protein</fullName>
    </submittedName>
</protein>
<dbReference type="AlphaFoldDB" id="M1MYQ5"/>
<gene>
    <name evidence="6" type="ORF">A605_09235</name>
</gene>
<evidence type="ECO:0000256" key="4">
    <source>
        <dbReference type="SAM" id="MobiDB-lite"/>
    </source>
</evidence>
<dbReference type="InterPro" id="IPR013780">
    <property type="entry name" value="Glyco_hydro_b"/>
</dbReference>
<evidence type="ECO:0000256" key="3">
    <source>
        <dbReference type="ARBA" id="ARBA00023295"/>
    </source>
</evidence>
<dbReference type="RefSeq" id="WP_015401268.1">
    <property type="nucleotide sequence ID" value="NC_020302.1"/>
</dbReference>
<dbReference type="Gene3D" id="2.60.40.1180">
    <property type="entry name" value="Golgi alpha-mannosidase II"/>
    <property type="match status" value="1"/>
</dbReference>
<dbReference type="SUPFAM" id="SSF81296">
    <property type="entry name" value="E set domains"/>
    <property type="match status" value="1"/>
</dbReference>
<dbReference type="InterPro" id="IPR013783">
    <property type="entry name" value="Ig-like_fold"/>
</dbReference>
<dbReference type="SUPFAM" id="SSF51445">
    <property type="entry name" value="(Trans)glycosidases"/>
    <property type="match status" value="1"/>
</dbReference>
<dbReference type="InterPro" id="IPR044505">
    <property type="entry name" value="GlgX_Isoamylase_N_E_set"/>
</dbReference>
<dbReference type="EMBL" id="CP003697">
    <property type="protein sequence ID" value="AGF72849.1"/>
    <property type="molecule type" value="Genomic_DNA"/>
</dbReference>
<organism evidence="6 7">
    <name type="scientific">Corynebacterium halotolerans YIM 70093 = DSM 44683</name>
    <dbReference type="NCBI Taxonomy" id="1121362"/>
    <lineage>
        <taxon>Bacteria</taxon>
        <taxon>Bacillati</taxon>
        <taxon>Actinomycetota</taxon>
        <taxon>Actinomycetes</taxon>
        <taxon>Mycobacteriales</taxon>
        <taxon>Corynebacteriaceae</taxon>
        <taxon>Corynebacterium</taxon>
    </lineage>
</organism>
<dbReference type="Gene3D" id="3.20.20.80">
    <property type="entry name" value="Glycosidases"/>
    <property type="match status" value="1"/>
</dbReference>
<dbReference type="OrthoDB" id="3236218at2"/>
<dbReference type="InterPro" id="IPR014756">
    <property type="entry name" value="Ig_E-set"/>
</dbReference>
<dbReference type="Pfam" id="PF00128">
    <property type="entry name" value="Alpha-amylase"/>
    <property type="match status" value="2"/>
</dbReference>
<keyword evidence="7" id="KW-1185">Reference proteome</keyword>
<feature type="region of interest" description="Disordered" evidence="4">
    <location>
        <begin position="734"/>
        <end position="868"/>
    </location>
</feature>
<dbReference type="PATRIC" id="fig|1121362.3.peg.1864"/>
<dbReference type="KEGG" id="chn:A605_09235"/>
<dbReference type="CDD" id="cd11326">
    <property type="entry name" value="AmyAc_Glg_debranch"/>
    <property type="match status" value="1"/>
</dbReference>